<evidence type="ECO:0000256" key="3">
    <source>
        <dbReference type="ARBA" id="ARBA00006006"/>
    </source>
</evidence>
<dbReference type="Pfam" id="PF07504">
    <property type="entry name" value="FTP"/>
    <property type="match status" value="1"/>
</dbReference>
<dbReference type="SUPFAM" id="SSF55486">
    <property type="entry name" value="Metalloproteases ('zincins'), catalytic domain"/>
    <property type="match status" value="1"/>
</dbReference>
<comment type="subcellular location">
    <subcellularLocation>
        <location evidence="2 14">Secreted</location>
    </subcellularLocation>
</comment>
<dbReference type="PANTHER" id="PTHR33478">
    <property type="entry name" value="EXTRACELLULAR METALLOPROTEINASE MEP"/>
    <property type="match status" value="1"/>
</dbReference>
<feature type="domain" description="FTP" evidence="15">
    <location>
        <begin position="83"/>
        <end position="130"/>
    </location>
</feature>
<accession>A0A2J5HIU8</accession>
<sequence>MIRYIIYLVLPLVLQKCAAGRPGIPRPDRQIQHFDSYLLDSNSTYIKAVNSSDYQASGGPESQGTSHKEIALKVAQATVPSGAFRVLNDYYVGNNGVAHVHFKQTILGIDIDNTHVNVNIGRGGTLLSYGYTCYYGPTPTPYALRNGSHIDPVSALKAVSDILQLSVHSNSVSAHPEDRTEVLVFKNTVGTVAEPTARLTYFMLPDMSVVLTWRIEINTGHDWLVTYVDALTGNTVYGVVNYVAAATYQVYRWGLNDPTEGNRTIVKNPWDMAASPYTWISDGKQNYSTTWGNNAIAHYNPTGNASYFGLYRPSSLSLNFVYPYSTNQSHPESYIDAAITQVFYTMNTYHDLLYLLGFTEAAGNFQANNQNRGGKENDYVILNVQNGVGKNNAAFSSPPDGRPGTMQLYMWDSSPIPRDSAFDAGIVIHEYTHGVSHRLTGGPDEGLCLGTKESRGMGEGWGDFMSIVVRLKPEDHRNTSYPMSPWPTNKPDGIRLYPYSTRFEINPLNYTSLNEMGAVHQIGTVWATMLNEVLWNLIDEHGQNSDSKPTLIDDVPTDGRYLAMKLVLDAMALQPCWPTFLQARDAILDADLVLTGGKNTCAIWTGFAKRGLGLGASSGLGFHHNASYTVPVTACS</sequence>
<dbReference type="AlphaFoldDB" id="A0A2J5HIU8"/>
<dbReference type="CDD" id="cd09596">
    <property type="entry name" value="M36"/>
    <property type="match status" value="1"/>
</dbReference>
<keyword evidence="11 14" id="KW-0865">Zymogen</keyword>
<evidence type="ECO:0000256" key="2">
    <source>
        <dbReference type="ARBA" id="ARBA00004613"/>
    </source>
</evidence>
<evidence type="ECO:0000256" key="7">
    <source>
        <dbReference type="ARBA" id="ARBA00022729"/>
    </source>
</evidence>
<evidence type="ECO:0000256" key="4">
    <source>
        <dbReference type="ARBA" id="ARBA00022525"/>
    </source>
</evidence>
<dbReference type="GO" id="GO:0004222">
    <property type="term" value="F:metalloendopeptidase activity"/>
    <property type="evidence" value="ECO:0007669"/>
    <property type="project" value="InterPro"/>
</dbReference>
<feature type="active site" evidence="12">
    <location>
        <position position="430"/>
    </location>
</feature>
<evidence type="ECO:0000313" key="16">
    <source>
        <dbReference type="EMBL" id="PLN76986.1"/>
    </source>
</evidence>
<evidence type="ECO:0000256" key="10">
    <source>
        <dbReference type="ARBA" id="ARBA00023049"/>
    </source>
</evidence>
<evidence type="ECO:0000256" key="1">
    <source>
        <dbReference type="ARBA" id="ARBA00003174"/>
    </source>
</evidence>
<dbReference type="PANTHER" id="PTHR33478:SF1">
    <property type="entry name" value="EXTRACELLULAR METALLOPROTEINASE MEP"/>
    <property type="match status" value="1"/>
</dbReference>
<reference evidence="17" key="1">
    <citation type="submission" date="2017-12" db="EMBL/GenBank/DDBJ databases">
        <authorList>
            <consortium name="DOE Joint Genome Institute"/>
            <person name="Mondo S.J."/>
            <person name="Kjaerbolling I."/>
            <person name="Vesth T.C."/>
            <person name="Frisvad J.C."/>
            <person name="Nybo J.L."/>
            <person name="Theobald S."/>
            <person name="Kuo A."/>
            <person name="Bowyer P."/>
            <person name="Matsuda Y."/>
            <person name="Lyhne E.K."/>
            <person name="Kogle M.E."/>
            <person name="Clum A."/>
            <person name="Lipzen A."/>
            <person name="Salamov A."/>
            <person name="Ngan C.Y."/>
            <person name="Daum C."/>
            <person name="Chiniquy J."/>
            <person name="Barry K."/>
            <person name="LaButti K."/>
            <person name="Haridas S."/>
            <person name="Simmons B.A."/>
            <person name="Magnuson J.K."/>
            <person name="Mortensen U.H."/>
            <person name="Larsen T.O."/>
            <person name="Grigoriev I.V."/>
            <person name="Baker S.E."/>
            <person name="Andersen M.R."/>
            <person name="Nordberg H.P."/>
            <person name="Cantor M.N."/>
            <person name="Hua S.X."/>
        </authorList>
    </citation>
    <scope>NUCLEOTIDE SEQUENCE [LARGE SCALE GENOMIC DNA]</scope>
    <source>
        <strain evidence="17">IBT 19404</strain>
    </source>
</reference>
<proteinExistence type="inferred from homology"/>
<dbReference type="Gene3D" id="3.10.170.10">
    <property type="match status" value="1"/>
</dbReference>
<organism evidence="16 17">
    <name type="scientific">Aspergillus taichungensis</name>
    <dbReference type="NCBI Taxonomy" id="482145"/>
    <lineage>
        <taxon>Eukaryota</taxon>
        <taxon>Fungi</taxon>
        <taxon>Dikarya</taxon>
        <taxon>Ascomycota</taxon>
        <taxon>Pezizomycotina</taxon>
        <taxon>Eurotiomycetes</taxon>
        <taxon>Eurotiomycetidae</taxon>
        <taxon>Eurotiales</taxon>
        <taxon>Aspergillaceae</taxon>
        <taxon>Aspergillus</taxon>
        <taxon>Aspergillus subgen. Circumdati</taxon>
    </lineage>
</organism>
<feature type="binding site" evidence="13">
    <location>
        <position position="459"/>
    </location>
    <ligand>
        <name>Zn(2+)</name>
        <dbReference type="ChEBI" id="CHEBI:29105"/>
        <note>catalytic</note>
    </ligand>
</feature>
<dbReference type="Gene3D" id="1.10.390.10">
    <property type="entry name" value="Neutral Protease Domain 2"/>
    <property type="match status" value="1"/>
</dbReference>
<keyword evidence="8 14" id="KW-0378">Hydrolase</keyword>
<dbReference type="OrthoDB" id="3227768at2759"/>
<dbReference type="GO" id="GO:0006508">
    <property type="term" value="P:proteolysis"/>
    <property type="evidence" value="ECO:0007669"/>
    <property type="project" value="UniProtKB-KW"/>
</dbReference>
<dbReference type="EC" id="3.4.24.-" evidence="14"/>
<feature type="signal peptide" evidence="14">
    <location>
        <begin position="1"/>
        <end position="19"/>
    </location>
</feature>
<comment type="function">
    <text evidence="1">Secreted metalloproteinase that allows assimilation of proteinaceous substrates.</text>
</comment>
<keyword evidence="10 14" id="KW-0482">Metalloprotease</keyword>
<dbReference type="Pfam" id="PF02128">
    <property type="entry name" value="Peptidase_M36"/>
    <property type="match status" value="1"/>
</dbReference>
<evidence type="ECO:0000256" key="12">
    <source>
        <dbReference type="PIRSR" id="PIRSR601842-1"/>
    </source>
</evidence>
<evidence type="ECO:0000256" key="5">
    <source>
        <dbReference type="ARBA" id="ARBA00022670"/>
    </source>
</evidence>
<protein>
    <recommendedName>
        <fullName evidence="14">Extracellular metalloproteinase</fullName>
        <ecNumber evidence="14">3.4.24.-</ecNumber>
    </recommendedName>
    <alternativeName>
        <fullName evidence="14">Fungalysin</fullName>
    </alternativeName>
</protein>
<keyword evidence="4 14" id="KW-0964">Secreted</keyword>
<evidence type="ECO:0000256" key="14">
    <source>
        <dbReference type="RuleBase" id="RU364017"/>
    </source>
</evidence>
<dbReference type="GO" id="GO:0008270">
    <property type="term" value="F:zinc ion binding"/>
    <property type="evidence" value="ECO:0007669"/>
    <property type="project" value="InterPro"/>
</dbReference>
<evidence type="ECO:0000256" key="11">
    <source>
        <dbReference type="ARBA" id="ARBA00023145"/>
    </source>
</evidence>
<evidence type="ECO:0000256" key="6">
    <source>
        <dbReference type="ARBA" id="ARBA00022723"/>
    </source>
</evidence>
<dbReference type="InterPro" id="IPR011096">
    <property type="entry name" value="FTP_domain"/>
</dbReference>
<evidence type="ECO:0000256" key="8">
    <source>
        <dbReference type="ARBA" id="ARBA00022801"/>
    </source>
</evidence>
<keyword evidence="6 13" id="KW-0479">Metal-binding</keyword>
<dbReference type="InterPro" id="IPR027268">
    <property type="entry name" value="Peptidase_M4/M1_CTD_sf"/>
</dbReference>
<comment type="cofactor">
    <cofactor evidence="13">
        <name>Zn(2+)</name>
        <dbReference type="ChEBI" id="CHEBI:29105"/>
    </cofactor>
    <text evidence="13">Binds 1 zinc ion per subunit.</text>
</comment>
<feature type="chain" id="PRO_5014210241" description="Extracellular metalloproteinase" evidence="14">
    <location>
        <begin position="20"/>
        <end position="636"/>
    </location>
</feature>
<evidence type="ECO:0000256" key="13">
    <source>
        <dbReference type="PIRSR" id="PIRSR601842-2"/>
    </source>
</evidence>
<dbReference type="GO" id="GO:0005576">
    <property type="term" value="C:extracellular region"/>
    <property type="evidence" value="ECO:0007669"/>
    <property type="project" value="UniProtKB-SubCell"/>
</dbReference>
<dbReference type="EMBL" id="KZ559605">
    <property type="protein sequence ID" value="PLN76986.1"/>
    <property type="molecule type" value="Genomic_DNA"/>
</dbReference>
<dbReference type="Proteomes" id="UP000235023">
    <property type="component" value="Unassembled WGS sequence"/>
</dbReference>
<evidence type="ECO:0000256" key="9">
    <source>
        <dbReference type="ARBA" id="ARBA00022833"/>
    </source>
</evidence>
<dbReference type="PRINTS" id="PR00999">
    <property type="entry name" value="FUNGALYSIN"/>
</dbReference>
<keyword evidence="5 14" id="KW-0645">Protease</keyword>
<dbReference type="InterPro" id="IPR001842">
    <property type="entry name" value="Peptidase_M36"/>
</dbReference>
<keyword evidence="7 14" id="KW-0732">Signal</keyword>
<evidence type="ECO:0000313" key="17">
    <source>
        <dbReference type="Proteomes" id="UP000235023"/>
    </source>
</evidence>
<name>A0A2J5HIU8_9EURO</name>
<gene>
    <name evidence="16" type="ORF">BDW42DRAFT_198665</name>
</gene>
<feature type="binding site" evidence="13">
    <location>
        <position position="433"/>
    </location>
    <ligand>
        <name>Zn(2+)</name>
        <dbReference type="ChEBI" id="CHEBI:29105"/>
        <note>catalytic</note>
    </ligand>
</feature>
<feature type="binding site" evidence="13">
    <location>
        <position position="429"/>
    </location>
    <ligand>
        <name>Zn(2+)</name>
        <dbReference type="ChEBI" id="CHEBI:29105"/>
        <note>catalytic</note>
    </ligand>
</feature>
<dbReference type="InterPro" id="IPR050371">
    <property type="entry name" value="Fungal_virulence_M36"/>
</dbReference>
<keyword evidence="17" id="KW-1185">Reference proteome</keyword>
<evidence type="ECO:0000259" key="15">
    <source>
        <dbReference type="Pfam" id="PF07504"/>
    </source>
</evidence>
<comment type="similarity">
    <text evidence="3 14">Belongs to the peptidase M36 family.</text>
</comment>
<keyword evidence="9 13" id="KW-0862">Zinc</keyword>